<feature type="domain" description="Serine dehydratase beta chain" evidence="13">
    <location>
        <begin position="5"/>
        <end position="155"/>
    </location>
</feature>
<dbReference type="Pfam" id="PF03315">
    <property type="entry name" value="SDH_beta"/>
    <property type="match status" value="1"/>
</dbReference>
<evidence type="ECO:0000256" key="5">
    <source>
        <dbReference type="ARBA" id="ARBA00022485"/>
    </source>
</evidence>
<evidence type="ECO:0000256" key="9">
    <source>
        <dbReference type="ARBA" id="ARBA00023239"/>
    </source>
</evidence>
<dbReference type="NCBIfam" id="TIGR00720">
    <property type="entry name" value="sda_mono"/>
    <property type="match status" value="1"/>
</dbReference>
<protein>
    <recommendedName>
        <fullName evidence="11">L-serine dehydratase</fullName>
        <ecNumber evidence="11">4.3.1.17</ecNumber>
    </recommendedName>
</protein>
<dbReference type="EC" id="4.3.1.17" evidence="11"/>
<keyword evidence="7 11" id="KW-0408">Iron</keyword>
<feature type="domain" description="Serine dehydratase-like alpha subunit" evidence="12">
    <location>
        <begin position="186"/>
        <end position="465"/>
    </location>
</feature>
<evidence type="ECO:0000259" key="12">
    <source>
        <dbReference type="Pfam" id="PF03313"/>
    </source>
</evidence>
<reference evidence="14 15" key="1">
    <citation type="submission" date="2013-08" db="EMBL/GenBank/DDBJ databases">
        <title>Flavobacterium limnosediminis JC2902 genome sequencing.</title>
        <authorList>
            <person name="Lee K."/>
            <person name="Yi H."/>
            <person name="Park S."/>
            <person name="Chun J."/>
        </authorList>
    </citation>
    <scope>NUCLEOTIDE SEQUENCE [LARGE SCALE GENOMIC DNA]</scope>
    <source>
        <strain evidence="14 15">JC2902</strain>
    </source>
</reference>
<keyword evidence="9 11" id="KW-0456">Lyase</keyword>
<evidence type="ECO:0000256" key="10">
    <source>
        <dbReference type="ARBA" id="ARBA00049406"/>
    </source>
</evidence>
<proteinExistence type="inferred from homology"/>
<dbReference type="FunFam" id="3.30.1330.90:FF:000001">
    <property type="entry name" value="L-serine ammonia-lyase 1"/>
    <property type="match status" value="1"/>
</dbReference>
<dbReference type="GO" id="GO:0046872">
    <property type="term" value="F:metal ion binding"/>
    <property type="evidence" value="ECO:0007669"/>
    <property type="project" value="UniProtKB-KW"/>
</dbReference>
<sequence>MECISVFDMLKIGVGPSSSHTLGPWRAAEQFLAEIRERNLIDNINRIKVDLYGSLSLTGKGHATDLAVMLGLSGADPEYIPVESIDVIITAIKNKKEIFLGNEIIIPFDFENDIVFNKNFLPFHANGLTFTVITDTEEYSSTFYSIGGGFVVKEDREHSKENKEIKRSFPFPIDKAEELLTYCKKENKKISEIVFENEKSMRSEEEIDHELMRIWNTMLECIYIGCHSEGTLPGGLNVRRRAYDMHKNLIGVLPYDNPQSWLETIRMTEVKFRQILKWVSCFALAVNEVNAALGRVVTAPTNGSAGVIPAVLMYYMVIENHEANEEHIKQFLMVAGEVGSIFKKGATISAAMGGCQAEIGVSSAMAAAALCEVMGGTPEQVLVAAEIAMEHHLGLTCDPIGGLVQIPCIERNTMGAIKAINAAELAMETDPKNAKVPLDKVVDTMWQTAKDMNNKYKETSEGGLAVAVNMSDC</sequence>
<dbReference type="STRING" id="1341181.FLJC2902T_15940"/>
<evidence type="ECO:0000259" key="13">
    <source>
        <dbReference type="Pfam" id="PF03315"/>
    </source>
</evidence>
<keyword evidence="6 11" id="KW-0479">Metal-binding</keyword>
<evidence type="ECO:0000256" key="2">
    <source>
        <dbReference type="ARBA" id="ARBA00004742"/>
    </source>
</evidence>
<evidence type="ECO:0000256" key="7">
    <source>
        <dbReference type="ARBA" id="ARBA00023004"/>
    </source>
</evidence>
<evidence type="ECO:0000256" key="4">
    <source>
        <dbReference type="ARBA" id="ARBA00022432"/>
    </source>
</evidence>
<comment type="catalytic activity">
    <reaction evidence="10 11">
        <text>L-serine = pyruvate + NH4(+)</text>
        <dbReference type="Rhea" id="RHEA:19169"/>
        <dbReference type="ChEBI" id="CHEBI:15361"/>
        <dbReference type="ChEBI" id="CHEBI:28938"/>
        <dbReference type="ChEBI" id="CHEBI:33384"/>
        <dbReference type="EC" id="4.3.1.17"/>
    </reaction>
</comment>
<dbReference type="SUPFAM" id="SSF143548">
    <property type="entry name" value="Serine metabolism enzymes domain"/>
    <property type="match status" value="1"/>
</dbReference>
<keyword evidence="4 11" id="KW-0312">Gluconeogenesis</keyword>
<organism evidence="14 15">
    <name type="scientific">Flavobacterium limnosediminis JC2902</name>
    <dbReference type="NCBI Taxonomy" id="1341181"/>
    <lineage>
        <taxon>Bacteria</taxon>
        <taxon>Pseudomonadati</taxon>
        <taxon>Bacteroidota</taxon>
        <taxon>Flavobacteriia</taxon>
        <taxon>Flavobacteriales</taxon>
        <taxon>Flavobacteriaceae</taxon>
        <taxon>Flavobacterium</taxon>
    </lineage>
</organism>
<dbReference type="eggNOG" id="COG1760">
    <property type="taxonomic scope" value="Bacteria"/>
</dbReference>
<comment type="caution">
    <text evidence="14">The sequence shown here is derived from an EMBL/GenBank/DDBJ whole genome shotgun (WGS) entry which is preliminary data.</text>
</comment>
<dbReference type="RefSeq" id="WP_023579230.1">
    <property type="nucleotide sequence ID" value="NZ_AVGG01000007.1"/>
</dbReference>
<accession>V6SPV7</accession>
<keyword evidence="5 11" id="KW-0004">4Fe-4S</keyword>
<dbReference type="PANTHER" id="PTHR30182:SF1">
    <property type="entry name" value="L-SERINE DEHYDRATASE 1"/>
    <property type="match status" value="1"/>
</dbReference>
<dbReference type="InterPro" id="IPR051318">
    <property type="entry name" value="Fe-S_L-Ser"/>
</dbReference>
<dbReference type="PANTHER" id="PTHR30182">
    <property type="entry name" value="L-SERINE DEHYDRATASE"/>
    <property type="match status" value="1"/>
</dbReference>
<dbReference type="GO" id="GO:0003941">
    <property type="term" value="F:L-serine ammonia-lyase activity"/>
    <property type="evidence" value="ECO:0007669"/>
    <property type="project" value="UniProtKB-UniRule"/>
</dbReference>
<keyword evidence="15" id="KW-1185">Reference proteome</keyword>
<dbReference type="PATRIC" id="fig|1341181.4.peg.1569"/>
<keyword evidence="8 11" id="KW-0411">Iron-sulfur</keyword>
<gene>
    <name evidence="14" type="ORF">FLJC2902T_15940</name>
</gene>
<comment type="similarity">
    <text evidence="3 11">Belongs to the iron-sulfur dependent L-serine dehydratase family.</text>
</comment>
<dbReference type="Gene3D" id="3.30.1330.90">
    <property type="entry name" value="D-3-phosphoglycerate dehydrogenase, domain 3"/>
    <property type="match status" value="1"/>
</dbReference>
<dbReference type="InterPro" id="IPR029009">
    <property type="entry name" value="ASB_dom_sf"/>
</dbReference>
<evidence type="ECO:0000313" key="15">
    <source>
        <dbReference type="Proteomes" id="UP000018004"/>
    </source>
</evidence>
<comment type="pathway">
    <text evidence="2">Carbohydrate biosynthesis; gluconeogenesis.</text>
</comment>
<evidence type="ECO:0000256" key="8">
    <source>
        <dbReference type="ARBA" id="ARBA00023014"/>
    </source>
</evidence>
<evidence type="ECO:0000256" key="3">
    <source>
        <dbReference type="ARBA" id="ARBA00008636"/>
    </source>
</evidence>
<dbReference type="Pfam" id="PF03313">
    <property type="entry name" value="SDH_alpha"/>
    <property type="match status" value="1"/>
</dbReference>
<evidence type="ECO:0000256" key="1">
    <source>
        <dbReference type="ARBA" id="ARBA00001966"/>
    </source>
</evidence>
<evidence type="ECO:0000256" key="11">
    <source>
        <dbReference type="RuleBase" id="RU366059"/>
    </source>
</evidence>
<dbReference type="EMBL" id="AVGG01000007">
    <property type="protein sequence ID" value="ESU28247.1"/>
    <property type="molecule type" value="Genomic_DNA"/>
</dbReference>
<dbReference type="GO" id="GO:0006094">
    <property type="term" value="P:gluconeogenesis"/>
    <property type="evidence" value="ECO:0007669"/>
    <property type="project" value="UniProtKB-KW"/>
</dbReference>
<name>V6SPV7_9FLAO</name>
<dbReference type="InterPro" id="IPR005131">
    <property type="entry name" value="Ser_deHydtase_bsu"/>
</dbReference>
<dbReference type="InterPro" id="IPR005130">
    <property type="entry name" value="Ser_deHydtase-like_asu"/>
</dbReference>
<dbReference type="GO" id="GO:0051539">
    <property type="term" value="F:4 iron, 4 sulfur cluster binding"/>
    <property type="evidence" value="ECO:0007669"/>
    <property type="project" value="UniProtKB-UniRule"/>
</dbReference>
<dbReference type="InterPro" id="IPR004644">
    <property type="entry name" value="Fe-S_L-Ser_mono"/>
</dbReference>
<dbReference type="AlphaFoldDB" id="V6SPV7"/>
<comment type="cofactor">
    <cofactor evidence="1 11">
        <name>[4Fe-4S] cluster</name>
        <dbReference type="ChEBI" id="CHEBI:49883"/>
    </cofactor>
</comment>
<evidence type="ECO:0000313" key="14">
    <source>
        <dbReference type="EMBL" id="ESU28247.1"/>
    </source>
</evidence>
<evidence type="ECO:0000256" key="6">
    <source>
        <dbReference type="ARBA" id="ARBA00022723"/>
    </source>
</evidence>
<dbReference type="Proteomes" id="UP000018004">
    <property type="component" value="Unassembled WGS sequence"/>
</dbReference>